<evidence type="ECO:0000256" key="7">
    <source>
        <dbReference type="ARBA" id="ARBA00023284"/>
    </source>
</evidence>
<evidence type="ECO:0000313" key="12">
    <source>
        <dbReference type="Proteomes" id="UP001310692"/>
    </source>
</evidence>
<keyword evidence="9" id="KW-0732">Signal</keyword>
<feature type="domain" description="Thioredoxin" evidence="10">
    <location>
        <begin position="573"/>
        <end position="698"/>
    </location>
</feature>
<keyword evidence="5 8" id="KW-1133">Transmembrane helix</keyword>
<dbReference type="PANTHER" id="PTHR32234:SF3">
    <property type="entry name" value="SUPPRESSION OF COPPER SENSITIVITY PROTEIN"/>
    <property type="match status" value="1"/>
</dbReference>
<sequence>MLFARLLTLLTVLIAFPVQAGAQSAFLSDERMVEASLVTSRDTVQPGDRFHVGLRLEITDGWHTYWRNPGDSGEPTRIEWQLPDGFQAGEIVWPAPEVFPFGPLTNYGYAYEVVLPVEITVSPDVTPGFHTLTGSATWLVCEEICIPEGAAIEAYVTVGDAPEVNRRGTALIERALSQAPGGEDGPVAGLRRTGERLLLTVATPDDGVITGEIRNLRYFPYSGRLIDHSAEQAWALEAEGLAVDLQARDGTVDTGDGAGVLTFETRLDGRWQRRAIEVQPEAGARLFRPSGDAFARTAPVPFNAGTFAVSIVLAFLGGLVLNLMPCVFPVLSIKALGFVERAHADRSELRRHGLIFLGGVLAAFVGLAVTLVVLKSLGQPIGWGFQLQSPLIVGLLALLFSAIGFNLLGLFEVGTRLQSAGSRWANMDGDAGAFMTGLLAVVVAAPCIGPFAAGALSLALVQPAPVMIAVSAAMGLGLAAPYVLLSFQPGLLRRLPKPGMWMVRFKQVLAFPMFGAAIWLVWVASVQTGPTGLLWLLGAILALGFVVWSLGLNGMARRVSAVLGLLVMIAAVVMAGQARADQELTAESWSPARVAELRAEGRPVFVEFTAAWCVSCQFNKQTTLNSRTVREAFDANGVAVLVADWTNRDDTIADAIRGHGAAGVPLYVMYPADGGEPVILPPILSTSIIVDAIGAAVN</sequence>
<dbReference type="Pfam" id="PF13899">
    <property type="entry name" value="Thioredoxin_7"/>
    <property type="match status" value="1"/>
</dbReference>
<comment type="caution">
    <text evidence="11">The sequence shown here is derived from an EMBL/GenBank/DDBJ whole genome shotgun (WGS) entry which is preliminary data.</text>
</comment>
<dbReference type="EMBL" id="JAZDRO010000001">
    <property type="protein sequence ID" value="MEE2565934.1"/>
    <property type="molecule type" value="Genomic_DNA"/>
</dbReference>
<evidence type="ECO:0000256" key="6">
    <source>
        <dbReference type="ARBA" id="ARBA00023136"/>
    </source>
</evidence>
<dbReference type="CDD" id="cd02953">
    <property type="entry name" value="DsbDgamma"/>
    <property type="match status" value="1"/>
</dbReference>
<feature type="transmembrane region" description="Helical" evidence="8">
    <location>
        <begin position="389"/>
        <end position="411"/>
    </location>
</feature>
<proteinExistence type="predicted"/>
<keyword evidence="4" id="KW-0201">Cytochrome c-type biogenesis</keyword>
<evidence type="ECO:0000256" key="9">
    <source>
        <dbReference type="SAM" id="SignalP"/>
    </source>
</evidence>
<feature type="transmembrane region" description="Helical" evidence="8">
    <location>
        <begin position="559"/>
        <end position="578"/>
    </location>
</feature>
<reference evidence="11 12" key="1">
    <citation type="submission" date="2024-01" db="EMBL/GenBank/DDBJ databases">
        <title>Hyphobacterium bacterium isolated from marine sediment.</title>
        <authorList>
            <person name="Zhao S."/>
        </authorList>
    </citation>
    <scope>NUCLEOTIDE SEQUENCE [LARGE SCALE GENOMIC DNA]</scope>
    <source>
        <strain evidence="11 12">Y60-23</strain>
    </source>
</reference>
<dbReference type="Gene3D" id="3.40.30.10">
    <property type="entry name" value="Glutaredoxin"/>
    <property type="match status" value="1"/>
</dbReference>
<evidence type="ECO:0000256" key="5">
    <source>
        <dbReference type="ARBA" id="ARBA00022989"/>
    </source>
</evidence>
<dbReference type="InterPro" id="IPR035671">
    <property type="entry name" value="DsbD_gamma"/>
</dbReference>
<dbReference type="SUPFAM" id="SSF52833">
    <property type="entry name" value="Thioredoxin-like"/>
    <property type="match status" value="1"/>
</dbReference>
<feature type="transmembrane region" description="Helical" evidence="8">
    <location>
        <begin position="432"/>
        <end position="460"/>
    </location>
</feature>
<evidence type="ECO:0000256" key="2">
    <source>
        <dbReference type="ARBA" id="ARBA00022475"/>
    </source>
</evidence>
<keyword evidence="7" id="KW-0676">Redox-active center</keyword>
<evidence type="ECO:0000256" key="8">
    <source>
        <dbReference type="SAM" id="Phobius"/>
    </source>
</evidence>
<dbReference type="Proteomes" id="UP001310692">
    <property type="component" value="Unassembled WGS sequence"/>
</dbReference>
<dbReference type="InterPro" id="IPR028250">
    <property type="entry name" value="DsbDN"/>
</dbReference>
<gene>
    <name evidence="11" type="ORF">V0U35_04515</name>
</gene>
<dbReference type="PROSITE" id="PS00194">
    <property type="entry name" value="THIOREDOXIN_1"/>
    <property type="match status" value="1"/>
</dbReference>
<dbReference type="PROSITE" id="PS51352">
    <property type="entry name" value="THIOREDOXIN_2"/>
    <property type="match status" value="1"/>
</dbReference>
<keyword evidence="3 8" id="KW-0812">Transmembrane</keyword>
<dbReference type="RefSeq" id="WP_330195463.1">
    <property type="nucleotide sequence ID" value="NZ_JAZDRO010000001.1"/>
</dbReference>
<comment type="subcellular location">
    <subcellularLocation>
        <location evidence="1">Cell membrane</location>
        <topology evidence="1">Multi-pass membrane protein</topology>
    </subcellularLocation>
</comment>
<protein>
    <submittedName>
        <fullName evidence="11">Protein-disulfide reductase DsbD domain-containing protein</fullName>
    </submittedName>
</protein>
<dbReference type="InterPro" id="IPR003834">
    <property type="entry name" value="Cyt_c_assmbl_TM_dom"/>
</dbReference>
<evidence type="ECO:0000259" key="10">
    <source>
        <dbReference type="PROSITE" id="PS51352"/>
    </source>
</evidence>
<name>A0ABU7LWJ8_9PROT</name>
<feature type="transmembrane region" description="Helical" evidence="8">
    <location>
        <begin position="532"/>
        <end position="552"/>
    </location>
</feature>
<feature type="transmembrane region" description="Helical" evidence="8">
    <location>
        <begin position="508"/>
        <end position="526"/>
    </location>
</feature>
<evidence type="ECO:0000313" key="11">
    <source>
        <dbReference type="EMBL" id="MEE2565934.1"/>
    </source>
</evidence>
<dbReference type="PANTHER" id="PTHR32234">
    <property type="entry name" value="THIOL:DISULFIDE INTERCHANGE PROTEIN DSBD"/>
    <property type="match status" value="1"/>
</dbReference>
<organism evidence="11 12">
    <name type="scientific">Hyphobacterium marinum</name>
    <dbReference type="NCBI Taxonomy" id="3116574"/>
    <lineage>
        <taxon>Bacteria</taxon>
        <taxon>Pseudomonadati</taxon>
        <taxon>Pseudomonadota</taxon>
        <taxon>Alphaproteobacteria</taxon>
        <taxon>Maricaulales</taxon>
        <taxon>Maricaulaceae</taxon>
        <taxon>Hyphobacterium</taxon>
    </lineage>
</organism>
<dbReference type="Pfam" id="PF11412">
    <property type="entry name" value="DsbD_N"/>
    <property type="match status" value="1"/>
</dbReference>
<evidence type="ECO:0000256" key="4">
    <source>
        <dbReference type="ARBA" id="ARBA00022748"/>
    </source>
</evidence>
<dbReference type="InterPro" id="IPR013766">
    <property type="entry name" value="Thioredoxin_domain"/>
</dbReference>
<keyword evidence="2" id="KW-1003">Cell membrane</keyword>
<feature type="chain" id="PRO_5047181203" evidence="9">
    <location>
        <begin position="21"/>
        <end position="698"/>
    </location>
</feature>
<accession>A0ABU7LWJ8</accession>
<keyword evidence="6 8" id="KW-0472">Membrane</keyword>
<dbReference type="InterPro" id="IPR036249">
    <property type="entry name" value="Thioredoxin-like_sf"/>
</dbReference>
<feature type="transmembrane region" description="Helical" evidence="8">
    <location>
        <begin position="354"/>
        <end position="377"/>
    </location>
</feature>
<feature type="signal peptide" evidence="9">
    <location>
        <begin position="1"/>
        <end position="20"/>
    </location>
</feature>
<dbReference type="InterPro" id="IPR017937">
    <property type="entry name" value="Thioredoxin_CS"/>
</dbReference>
<feature type="transmembrane region" description="Helical" evidence="8">
    <location>
        <begin position="307"/>
        <end position="333"/>
    </location>
</feature>
<evidence type="ECO:0000256" key="3">
    <source>
        <dbReference type="ARBA" id="ARBA00022692"/>
    </source>
</evidence>
<keyword evidence="12" id="KW-1185">Reference proteome</keyword>
<evidence type="ECO:0000256" key="1">
    <source>
        <dbReference type="ARBA" id="ARBA00004651"/>
    </source>
</evidence>
<dbReference type="Pfam" id="PF02683">
    <property type="entry name" value="DsbD_TM"/>
    <property type="match status" value="1"/>
</dbReference>
<feature type="transmembrane region" description="Helical" evidence="8">
    <location>
        <begin position="466"/>
        <end position="487"/>
    </location>
</feature>